<keyword evidence="2" id="KW-1185">Reference proteome</keyword>
<accession>A0ABU0JF16</accession>
<gene>
    <name evidence="1" type="ORF">QO011_005899</name>
</gene>
<sequence>MTTLVKLIRTKRFGDDRGWFSETYSEAKLTGLGIT</sequence>
<dbReference type="SUPFAM" id="SSF51182">
    <property type="entry name" value="RmlC-like cupins"/>
    <property type="match status" value="1"/>
</dbReference>
<evidence type="ECO:0000313" key="1">
    <source>
        <dbReference type="EMBL" id="MDQ0472869.1"/>
    </source>
</evidence>
<reference evidence="1 2" key="1">
    <citation type="submission" date="2023-07" db="EMBL/GenBank/DDBJ databases">
        <title>Genomic Encyclopedia of Type Strains, Phase IV (KMG-IV): sequencing the most valuable type-strain genomes for metagenomic binning, comparative biology and taxonomic classification.</title>
        <authorList>
            <person name="Goeker M."/>
        </authorList>
    </citation>
    <scope>NUCLEOTIDE SEQUENCE [LARGE SCALE GENOMIC DNA]</scope>
    <source>
        <strain evidence="1 2">DSM 19619</strain>
    </source>
</reference>
<dbReference type="EMBL" id="JAUSVX010000013">
    <property type="protein sequence ID" value="MDQ0472869.1"/>
    <property type="molecule type" value="Genomic_DNA"/>
</dbReference>
<name>A0ABU0JF16_9HYPH</name>
<dbReference type="InterPro" id="IPR011051">
    <property type="entry name" value="RmlC_Cupin_sf"/>
</dbReference>
<dbReference type="Gene3D" id="2.60.120.10">
    <property type="entry name" value="Jelly Rolls"/>
    <property type="match status" value="1"/>
</dbReference>
<dbReference type="InterPro" id="IPR014710">
    <property type="entry name" value="RmlC-like_jellyroll"/>
</dbReference>
<dbReference type="Proteomes" id="UP001242480">
    <property type="component" value="Unassembled WGS sequence"/>
</dbReference>
<protein>
    <submittedName>
        <fullName evidence="1">dTDP-4-dehydrorhamnose 3,5-epimerase-like enzyme</fullName>
    </submittedName>
</protein>
<comment type="caution">
    <text evidence="1">The sequence shown here is derived from an EMBL/GenBank/DDBJ whole genome shotgun (WGS) entry which is preliminary data.</text>
</comment>
<evidence type="ECO:0000313" key="2">
    <source>
        <dbReference type="Proteomes" id="UP001242480"/>
    </source>
</evidence>
<organism evidence="1 2">
    <name type="scientific">Labrys wisconsinensis</name>
    <dbReference type="NCBI Taxonomy" id="425677"/>
    <lineage>
        <taxon>Bacteria</taxon>
        <taxon>Pseudomonadati</taxon>
        <taxon>Pseudomonadota</taxon>
        <taxon>Alphaproteobacteria</taxon>
        <taxon>Hyphomicrobiales</taxon>
        <taxon>Xanthobacteraceae</taxon>
        <taxon>Labrys</taxon>
    </lineage>
</organism>
<proteinExistence type="predicted"/>
<feature type="non-terminal residue" evidence="1">
    <location>
        <position position="35"/>
    </location>
</feature>